<evidence type="ECO:0000313" key="2">
    <source>
        <dbReference type="EMBL" id="NHM13475.1"/>
    </source>
</evidence>
<gene>
    <name evidence="2" type="ORF">GMI68_01600</name>
</gene>
<keyword evidence="3" id="KW-1185">Reference proteome</keyword>
<dbReference type="Pfam" id="PF00899">
    <property type="entry name" value="ThiF"/>
    <property type="match status" value="1"/>
</dbReference>
<sequence>MADREAPERQDEGAGQRRFSGTPKEKLEVLWGTRAVERLARSRVVVMGLGGVGSNCVEALARGGIGSFVLVDHDVVSPTNINRQAIAFCSTVGRKKCEVAKALVADVNPQAHVVALDRFLWADDAEAFLDEFCLDADYVVDAIDSVSAKLALAAAAEKRGLRYISSMGGANKLRPECFRIADVYETVNDPLSRIMRKEGRKRGIKALKVLYSCEQPVKTQVTAGSTRRERSDLGTASFIPPIMGQMIAGEVLRELACDEPLCDETACGETPCNETLVV</sequence>
<accession>A0ABX0IFT6</accession>
<dbReference type="InterPro" id="IPR000594">
    <property type="entry name" value="ThiF_NAD_FAD-bd"/>
</dbReference>
<dbReference type="Proteomes" id="UP000636394">
    <property type="component" value="Unassembled WGS sequence"/>
</dbReference>
<dbReference type="SUPFAM" id="SSF69572">
    <property type="entry name" value="Activating enzymes of the ubiquitin-like proteins"/>
    <property type="match status" value="1"/>
</dbReference>
<comment type="caution">
    <text evidence="2">The sequence shown here is derived from an EMBL/GenBank/DDBJ whole genome shotgun (WGS) entry which is preliminary data.</text>
</comment>
<name>A0ABX0IFT6_9ACTN</name>
<organism evidence="2 3">
    <name type="scientific">Xiamenia xianingshaonis</name>
    <dbReference type="NCBI Taxonomy" id="2682776"/>
    <lineage>
        <taxon>Bacteria</taxon>
        <taxon>Bacillati</taxon>
        <taxon>Actinomycetota</taxon>
        <taxon>Coriobacteriia</taxon>
        <taxon>Eggerthellales</taxon>
        <taxon>Eggerthellaceae</taxon>
        <taxon>Xiamenia</taxon>
    </lineage>
</organism>
<dbReference type="EMBL" id="WPCR01000002">
    <property type="protein sequence ID" value="NHM13475.1"/>
    <property type="molecule type" value="Genomic_DNA"/>
</dbReference>
<evidence type="ECO:0000313" key="3">
    <source>
        <dbReference type="Proteomes" id="UP000636394"/>
    </source>
</evidence>
<dbReference type="InterPro" id="IPR035985">
    <property type="entry name" value="Ubiquitin-activating_enz"/>
</dbReference>
<evidence type="ECO:0000259" key="1">
    <source>
        <dbReference type="Pfam" id="PF00899"/>
    </source>
</evidence>
<feature type="domain" description="THIF-type NAD/FAD binding fold" evidence="1">
    <location>
        <begin position="30"/>
        <end position="255"/>
    </location>
</feature>
<dbReference type="PANTHER" id="PTHR43267">
    <property type="entry name" value="TRNA THREONYLCARBAMOYLADENOSINE DEHYDRATASE"/>
    <property type="match status" value="1"/>
</dbReference>
<dbReference type="RefSeq" id="WP_166338365.1">
    <property type="nucleotide sequence ID" value="NZ_WPCR01000002.1"/>
</dbReference>
<dbReference type="Gene3D" id="3.40.50.720">
    <property type="entry name" value="NAD(P)-binding Rossmann-like Domain"/>
    <property type="match status" value="1"/>
</dbReference>
<dbReference type="PANTHER" id="PTHR43267:SF1">
    <property type="entry name" value="TRNA THREONYLCARBAMOYLADENOSINE DEHYDRATASE"/>
    <property type="match status" value="1"/>
</dbReference>
<proteinExistence type="predicted"/>
<reference evidence="2 3" key="1">
    <citation type="submission" date="2019-11" db="EMBL/GenBank/DDBJ databases">
        <title>Eggerthellaceae novel genus isolated from the rectal contents of marmort.</title>
        <authorList>
            <person name="Zhang G."/>
        </authorList>
    </citation>
    <scope>NUCLEOTIDE SEQUENCE [LARGE SCALE GENOMIC DNA]</scope>
    <source>
        <strain evidence="3">zg-886</strain>
    </source>
</reference>
<dbReference type="InterPro" id="IPR045886">
    <property type="entry name" value="ThiF/MoeB/HesA"/>
</dbReference>
<protein>
    <submittedName>
        <fullName evidence="2">tRNA threonylcarbamoyladenosine dehydratase</fullName>
    </submittedName>
</protein>